<dbReference type="InterPro" id="IPR001482">
    <property type="entry name" value="T2SS/T4SS_dom"/>
</dbReference>
<dbReference type="EMBL" id="CP006577">
    <property type="protein sequence ID" value="AIG97537.1"/>
    <property type="molecule type" value="Genomic_DNA"/>
</dbReference>
<feature type="domain" description="Bacterial type II secretion system protein E" evidence="2">
    <location>
        <begin position="192"/>
        <end position="378"/>
    </location>
</feature>
<dbReference type="KEGG" id="afg:AFULGI_00007390"/>
<dbReference type="Pfam" id="PF00437">
    <property type="entry name" value="T2SSE"/>
    <property type="match status" value="1"/>
</dbReference>
<organism evidence="3 4">
    <name type="scientific">Archaeoglobus fulgidus DSM 8774</name>
    <dbReference type="NCBI Taxonomy" id="1344584"/>
    <lineage>
        <taxon>Archaea</taxon>
        <taxon>Methanobacteriati</taxon>
        <taxon>Methanobacteriota</taxon>
        <taxon>Archaeoglobi</taxon>
        <taxon>Archaeoglobales</taxon>
        <taxon>Archaeoglobaceae</taxon>
        <taxon>Archaeoglobus</taxon>
    </lineage>
</organism>
<evidence type="ECO:0000259" key="2">
    <source>
        <dbReference type="Pfam" id="PF00437"/>
    </source>
</evidence>
<name>A0A075WD58_ARCFL</name>
<dbReference type="RefSeq" id="WP_010878162.1">
    <property type="nucleotide sequence ID" value="NZ_CP006577.1"/>
</dbReference>
<dbReference type="InterPro" id="IPR050921">
    <property type="entry name" value="T4SS_GSP_E_ATPase"/>
</dbReference>
<dbReference type="Gene3D" id="3.40.50.300">
    <property type="entry name" value="P-loop containing nucleotide triphosphate hydrolases"/>
    <property type="match status" value="1"/>
</dbReference>
<comment type="similarity">
    <text evidence="1">Belongs to the GSP E family.</text>
</comment>
<dbReference type="SUPFAM" id="SSF52540">
    <property type="entry name" value="P-loop containing nucleoside triphosphate hydrolases"/>
    <property type="match status" value="1"/>
</dbReference>
<dbReference type="Gene3D" id="3.30.450.380">
    <property type="match status" value="1"/>
</dbReference>
<protein>
    <submittedName>
        <fullName evidence="3">Type IV secretory pathway, VirB11 component</fullName>
    </submittedName>
</protein>
<accession>A0A075WD58</accession>
<dbReference type="PANTHER" id="PTHR30486">
    <property type="entry name" value="TWITCHING MOTILITY PROTEIN PILT"/>
    <property type="match status" value="1"/>
</dbReference>
<gene>
    <name evidence="3" type="ORF">AFULGI_00007390</name>
</gene>
<dbReference type="CDD" id="cd01130">
    <property type="entry name" value="VirB11-like_ATPase"/>
    <property type="match status" value="1"/>
</dbReference>
<evidence type="ECO:0000313" key="3">
    <source>
        <dbReference type="EMBL" id="AIG97537.1"/>
    </source>
</evidence>
<dbReference type="GeneID" id="24794259"/>
<sequence>MAKNHYDILRRHIRSEDLLETPEFGSGSRIVEEYWIQEPFTKAIIVENEDEFRNVYYALEPTVSSEEAEVISALYDDLKKILVLQDVSVDLEERAEVLVRAIEKLSKEYAVSFTDNFYSRMLYYLFRDFFGYGLIDPLMEDTNVEDISCDGYNIPIFIYHQKYGNVETNIVLDQEKLDRMVLRLTQRSGKHISIANPIVDATLPDGSRLQATFGTEVTPRGSSFTIRKFTIEPLTPIDLIEKGTVPSGVLAYLWLAIEHKFSAIVVGETASGKTTTLNAIMMFIPPDAKVVSIEDTREIKLYHENWIAEVTRTGMGEGEIDMYDLLRAALRQRPDYIIVGEVRGREAQTLFQAMSTGHASYSTLHAGDINQMVYRLESEPLKVPRSMLQFLDIALVQTMWVRGNTRLRRTKEVNEILGIDPVDKNLLVNQFVKWDPKEDKHIEVSMPKKLEKMADFLGVSVQEVYDEMLSRKRYLELMLKRGIRNYKEVTRYIHAYYRNPELAMTKMEEGL</sequence>
<dbReference type="Proteomes" id="UP000028501">
    <property type="component" value="Chromosome"/>
</dbReference>
<dbReference type="AlphaFoldDB" id="A0A075WD58"/>
<dbReference type="SMR" id="A0A075WD58"/>
<dbReference type="InterPro" id="IPR027417">
    <property type="entry name" value="P-loop_NTPase"/>
</dbReference>
<proteinExistence type="inferred from homology"/>
<dbReference type="PANTHER" id="PTHR30486:SF6">
    <property type="entry name" value="TYPE IV PILUS RETRACTATION ATPASE PILT"/>
    <property type="match status" value="1"/>
</dbReference>
<dbReference type="GO" id="GO:0016887">
    <property type="term" value="F:ATP hydrolysis activity"/>
    <property type="evidence" value="ECO:0007669"/>
    <property type="project" value="InterPro"/>
</dbReference>
<evidence type="ECO:0000256" key="1">
    <source>
        <dbReference type="ARBA" id="ARBA00006611"/>
    </source>
</evidence>
<dbReference type="HOGENOM" id="CLU_005379_2_2_2"/>
<reference evidence="3 4" key="1">
    <citation type="submission" date="2013-07" db="EMBL/GenBank/DDBJ databases">
        <title>Genome of Archaeoglobus fulgidus.</title>
        <authorList>
            <person name="Fiebig A."/>
            <person name="Birkeland N.-K."/>
        </authorList>
    </citation>
    <scope>NUCLEOTIDE SEQUENCE [LARGE SCALE GENOMIC DNA]</scope>
    <source>
        <strain evidence="3 4">DSM 8774</strain>
    </source>
</reference>
<evidence type="ECO:0000313" key="4">
    <source>
        <dbReference type="Proteomes" id="UP000028501"/>
    </source>
</evidence>